<keyword evidence="2" id="KW-0964">Secreted</keyword>
<evidence type="ECO:0000313" key="13">
    <source>
        <dbReference type="Proteomes" id="UP000694728"/>
    </source>
</evidence>
<dbReference type="SMART" id="SM00202">
    <property type="entry name" value="SR"/>
    <property type="match status" value="5"/>
</dbReference>
<evidence type="ECO:0000256" key="2">
    <source>
        <dbReference type="ARBA" id="ARBA00022525"/>
    </source>
</evidence>
<dbReference type="GO" id="GO:0016020">
    <property type="term" value="C:membrane"/>
    <property type="evidence" value="ECO:0007669"/>
    <property type="project" value="InterPro"/>
</dbReference>
<feature type="disulfide bond" evidence="7">
    <location>
        <begin position="440"/>
        <end position="450"/>
    </location>
</feature>
<evidence type="ECO:0000256" key="10">
    <source>
        <dbReference type="SAM" id="SignalP"/>
    </source>
</evidence>
<dbReference type="PANTHER" id="PTHR19331:SF468">
    <property type="entry name" value="SCAVENGER RECEPTOR CYSTEINE-RICH TYPE 1 PROTEIN M160"/>
    <property type="match status" value="1"/>
</dbReference>
<comment type="subcellular location">
    <subcellularLocation>
        <location evidence="1">Secreted</location>
    </subcellularLocation>
</comment>
<dbReference type="Proteomes" id="UP000694728">
    <property type="component" value="Unplaced"/>
</dbReference>
<keyword evidence="9" id="KW-0812">Transmembrane</keyword>
<dbReference type="PROSITE" id="PS50287">
    <property type="entry name" value="SRCR_2"/>
    <property type="match status" value="5"/>
</dbReference>
<keyword evidence="9" id="KW-0472">Membrane</keyword>
<evidence type="ECO:0000256" key="9">
    <source>
        <dbReference type="SAM" id="Phobius"/>
    </source>
</evidence>
<feature type="domain" description="SRCR" evidence="11">
    <location>
        <begin position="490"/>
        <end position="590"/>
    </location>
</feature>
<feature type="disulfide bond" evidence="7">
    <location>
        <begin position="170"/>
        <end position="231"/>
    </location>
</feature>
<evidence type="ECO:0000259" key="11">
    <source>
        <dbReference type="PROSITE" id="PS50287"/>
    </source>
</evidence>
<evidence type="ECO:0000256" key="4">
    <source>
        <dbReference type="ARBA" id="ARBA00022737"/>
    </source>
</evidence>
<name>A0A8D1GPT7_PIG</name>
<dbReference type="AlphaFoldDB" id="A0A8D1GPT7"/>
<dbReference type="PROSITE" id="PS00420">
    <property type="entry name" value="SRCR_1"/>
    <property type="match status" value="1"/>
</dbReference>
<feature type="disulfide bond" evidence="7">
    <location>
        <begin position="528"/>
        <end position="589"/>
    </location>
</feature>
<organism evidence="12 13">
    <name type="scientific">Sus scrofa</name>
    <name type="common">Pig</name>
    <dbReference type="NCBI Taxonomy" id="9823"/>
    <lineage>
        <taxon>Eukaryota</taxon>
        <taxon>Metazoa</taxon>
        <taxon>Chordata</taxon>
        <taxon>Craniata</taxon>
        <taxon>Vertebrata</taxon>
        <taxon>Euteleostomi</taxon>
        <taxon>Mammalia</taxon>
        <taxon>Eutheria</taxon>
        <taxon>Laurasiatheria</taxon>
        <taxon>Artiodactyla</taxon>
        <taxon>Suina</taxon>
        <taxon>Suidae</taxon>
        <taxon>Sus</taxon>
    </lineage>
</organism>
<feature type="transmembrane region" description="Helical" evidence="9">
    <location>
        <begin position="614"/>
        <end position="637"/>
    </location>
</feature>
<feature type="compositionally biased region" description="Polar residues" evidence="8">
    <location>
        <begin position="752"/>
        <end position="761"/>
    </location>
</feature>
<feature type="disulfide bond" evidence="7">
    <location>
        <begin position="409"/>
        <end position="470"/>
    </location>
</feature>
<dbReference type="SUPFAM" id="SSF56487">
    <property type="entry name" value="SRCR-like"/>
    <property type="match status" value="5"/>
</dbReference>
<feature type="disulfide bond" evidence="7">
    <location>
        <begin position="95"/>
        <end position="105"/>
    </location>
</feature>
<keyword evidence="3 10" id="KW-0732">Signal</keyword>
<feature type="disulfide bond" evidence="7">
    <location>
        <begin position="515"/>
        <end position="579"/>
    </location>
</feature>
<evidence type="ECO:0000256" key="1">
    <source>
        <dbReference type="ARBA" id="ARBA00004613"/>
    </source>
</evidence>
<dbReference type="GO" id="GO:0005576">
    <property type="term" value="C:extracellular region"/>
    <property type="evidence" value="ECO:0007669"/>
    <property type="project" value="UniProtKB-SubCell"/>
</dbReference>
<keyword evidence="4" id="KW-0677">Repeat</keyword>
<feature type="domain" description="SRCR" evidence="11">
    <location>
        <begin position="132"/>
        <end position="232"/>
    </location>
</feature>
<dbReference type="InterPro" id="IPR036772">
    <property type="entry name" value="SRCR-like_dom_sf"/>
</dbReference>
<feature type="disulfide bond" evidence="7">
    <location>
        <begin position="396"/>
        <end position="460"/>
    </location>
</feature>
<feature type="chain" id="PRO_5034476097" evidence="10">
    <location>
        <begin position="25"/>
        <end position="804"/>
    </location>
</feature>
<accession>A0A8D1GPT7</accession>
<sequence>MALDRHLSLQGLCFLLLIMVGAQALELRLKDGRHRCEGRVELKHQGKWGTVNYAYWGLPGATVVCRQLECGTAVDAPKASYFGQGDGPIWLYALCEGTESTLTDCRHPNITDYRTEGVSHDWDAGAVCSGFVRLVVGDRPCSGRVEVHSGEDWTPVSDGNFTFPTAHVICAELGCGKAVSVLGQRPLREPGNQVWAEEFRCKGDEHELSSCPRVPCPGGTCHHSGAVQVVCSAYSEVRLMRNGTSQCAGRVEMNISGGWRTLCASHWTMANANVVCRQLGCGVALSTPKGAEGGDPMWKARFHCSGAESFLWHCPVTALGVPDCAHGNTASVICSGNQTQGLPQCNDSLSEPAGSAASEESTTNCSESLALRVVSEDQECAGWLEVFYNGTWGGVCRSPMEDITLSMICRQLGCGDSGTLNSSVSLREGSRPRWVDGIQCGKTDTSFWQCPSDPWKNSSCSLTEEAYVSCAGRRPKSCPTAAPCTDKEKLRLRGGDSVCSGRVEVWHSGSWGTVCDDSWSLAEAEVVCQQLGCGHALEALRDAAFGPGNGSIWLDEVQCRGRESSLWDCAAGPWGQSDCKHEEDAGVRCSGQRTTSPPTIAGARPGSNPIPGIFSLPEILCLILGALLFLVLIILVTQLLRWRAERRALSGLEGALAEAVYEEIDYLVTPKEDLLGSPGFLSDDSVTKLPYYTGEGEENRDSKSAPDEPPTQGIDAPSEGYDDAEEVPVPGAPAASLMSKREVPPEEESGMRVSQTGSSLNFPRGEAEPEKGEAIRWLHQGEIFDPGYDDVEISAPGTFTVAFP</sequence>
<dbReference type="PANTHER" id="PTHR19331">
    <property type="entry name" value="SCAVENGER RECEPTOR DOMAIN-CONTAINING"/>
    <property type="match status" value="1"/>
</dbReference>
<keyword evidence="9" id="KW-1133">Transmembrane helix</keyword>
<dbReference type="Ensembl" id="ENSSSCT00045009868.1">
    <property type="protein sequence ID" value="ENSSSCP00045006729.1"/>
    <property type="gene ID" value="ENSSSCG00045005896.1"/>
</dbReference>
<dbReference type="Pfam" id="PF00530">
    <property type="entry name" value="SRCR"/>
    <property type="match status" value="5"/>
</dbReference>
<feature type="compositionally biased region" description="Basic and acidic residues" evidence="8">
    <location>
        <begin position="697"/>
        <end position="706"/>
    </location>
</feature>
<proteinExistence type="predicted"/>
<evidence type="ECO:0000256" key="7">
    <source>
        <dbReference type="PROSITE-ProRule" id="PRU00196"/>
    </source>
</evidence>
<protein>
    <submittedName>
        <fullName evidence="12">CD163 molecule-like 1</fullName>
    </submittedName>
</protein>
<gene>
    <name evidence="12" type="primary">CD163L1</name>
</gene>
<feature type="domain" description="SRCR" evidence="11">
    <location>
        <begin position="371"/>
        <end position="471"/>
    </location>
</feature>
<comment type="caution">
    <text evidence="7">Lacks conserved residue(s) required for the propagation of feature annotation.</text>
</comment>
<evidence type="ECO:0000256" key="6">
    <source>
        <dbReference type="ARBA" id="ARBA00023180"/>
    </source>
</evidence>
<dbReference type="InterPro" id="IPR001190">
    <property type="entry name" value="SRCR"/>
</dbReference>
<keyword evidence="5 7" id="KW-1015">Disulfide bond</keyword>
<evidence type="ECO:0000313" key="12">
    <source>
        <dbReference type="Ensembl" id="ENSSSCP00045006729.1"/>
    </source>
</evidence>
<feature type="disulfide bond" evidence="7">
    <location>
        <begin position="304"/>
        <end position="314"/>
    </location>
</feature>
<feature type="domain" description="SRCR" evidence="11">
    <location>
        <begin position="27"/>
        <end position="129"/>
    </location>
</feature>
<dbReference type="FunFam" id="3.10.250.10:FF:000012">
    <property type="entry name" value="CD163 molecule like 1"/>
    <property type="match status" value="1"/>
</dbReference>
<dbReference type="FunFam" id="3.10.250.10:FF:000004">
    <property type="entry name" value="Scavenger receptor cysteine-rich type 1 protein M130"/>
    <property type="match status" value="2"/>
</dbReference>
<feature type="region of interest" description="Disordered" evidence="8">
    <location>
        <begin position="686"/>
        <end position="771"/>
    </location>
</feature>
<dbReference type="FunFam" id="3.10.250.10:FF:000043">
    <property type="entry name" value="Lysyl oxidase homolog 3B"/>
    <property type="match status" value="1"/>
</dbReference>
<keyword evidence="6" id="KW-0325">Glycoprotein</keyword>
<feature type="disulfide bond" evidence="7">
    <location>
        <begin position="559"/>
        <end position="569"/>
    </location>
</feature>
<dbReference type="Gene3D" id="3.10.250.10">
    <property type="entry name" value="SRCR-like domain"/>
    <property type="match status" value="5"/>
</dbReference>
<feature type="domain" description="SRCR" evidence="11">
    <location>
        <begin position="237"/>
        <end position="335"/>
    </location>
</feature>
<feature type="disulfide bond" evidence="7">
    <location>
        <begin position="201"/>
        <end position="211"/>
    </location>
</feature>
<reference evidence="12" key="1">
    <citation type="submission" date="2025-08" db="UniProtKB">
        <authorList>
            <consortium name="Ensembl"/>
        </authorList>
    </citation>
    <scope>IDENTIFICATION</scope>
</reference>
<evidence type="ECO:0000256" key="5">
    <source>
        <dbReference type="ARBA" id="ARBA00023157"/>
    </source>
</evidence>
<evidence type="ECO:0000256" key="3">
    <source>
        <dbReference type="ARBA" id="ARBA00022729"/>
    </source>
</evidence>
<feature type="signal peptide" evidence="10">
    <location>
        <begin position="1"/>
        <end position="24"/>
    </location>
</feature>
<dbReference type="PRINTS" id="PR00258">
    <property type="entry name" value="SPERACTRCPTR"/>
</dbReference>
<evidence type="ECO:0000256" key="8">
    <source>
        <dbReference type="SAM" id="MobiDB-lite"/>
    </source>
</evidence>
<dbReference type="FunFam" id="3.10.250.10:FF:000009">
    <property type="entry name" value="WC1"/>
    <property type="match status" value="1"/>
</dbReference>